<dbReference type="EMBL" id="JBBCAQ010000036">
    <property type="protein sequence ID" value="KAK7575484.1"/>
    <property type="molecule type" value="Genomic_DNA"/>
</dbReference>
<dbReference type="AlphaFoldDB" id="A0AAN9T7G0"/>
<reference evidence="1 2" key="1">
    <citation type="submission" date="2024-03" db="EMBL/GenBank/DDBJ databases">
        <title>Adaptation during the transition from Ophiocordyceps entomopathogen to insect associate is accompanied by gene loss and intensified selection.</title>
        <authorList>
            <person name="Ward C.M."/>
            <person name="Onetto C.A."/>
            <person name="Borneman A.R."/>
        </authorList>
    </citation>
    <scope>NUCLEOTIDE SEQUENCE [LARGE SCALE GENOMIC DNA]</scope>
    <source>
        <strain evidence="1">AWRI1</strain>
        <tissue evidence="1">Single Adult Female</tissue>
    </source>
</reference>
<protein>
    <submittedName>
        <fullName evidence="1">Uncharacterized protein</fullName>
    </submittedName>
</protein>
<sequence>MSLDVNVTPGSCLVGWASMSDDGDGSGSGSWLRFDQRGCRRRKTEDGRRTERRDVDEYRAEIYALINFSRHVSVRKIE</sequence>
<proteinExistence type="predicted"/>
<evidence type="ECO:0000313" key="2">
    <source>
        <dbReference type="Proteomes" id="UP001367676"/>
    </source>
</evidence>
<accession>A0AAN9T7G0</accession>
<gene>
    <name evidence="1" type="ORF">V9T40_011770</name>
</gene>
<keyword evidence="2" id="KW-1185">Reference proteome</keyword>
<name>A0AAN9T7G0_9HEMI</name>
<dbReference type="Proteomes" id="UP001367676">
    <property type="component" value="Unassembled WGS sequence"/>
</dbReference>
<comment type="caution">
    <text evidence="1">The sequence shown here is derived from an EMBL/GenBank/DDBJ whole genome shotgun (WGS) entry which is preliminary data.</text>
</comment>
<organism evidence="1 2">
    <name type="scientific">Parthenolecanium corni</name>
    <dbReference type="NCBI Taxonomy" id="536013"/>
    <lineage>
        <taxon>Eukaryota</taxon>
        <taxon>Metazoa</taxon>
        <taxon>Ecdysozoa</taxon>
        <taxon>Arthropoda</taxon>
        <taxon>Hexapoda</taxon>
        <taxon>Insecta</taxon>
        <taxon>Pterygota</taxon>
        <taxon>Neoptera</taxon>
        <taxon>Paraneoptera</taxon>
        <taxon>Hemiptera</taxon>
        <taxon>Sternorrhyncha</taxon>
        <taxon>Coccoidea</taxon>
        <taxon>Coccidae</taxon>
        <taxon>Parthenolecanium</taxon>
    </lineage>
</organism>
<evidence type="ECO:0000313" key="1">
    <source>
        <dbReference type="EMBL" id="KAK7575484.1"/>
    </source>
</evidence>